<dbReference type="RefSeq" id="WP_149523879.1">
    <property type="nucleotide sequence ID" value="NZ_VTOU01000005.1"/>
</dbReference>
<dbReference type="PANTHER" id="PTHR36503:SF2">
    <property type="entry name" value="BLR2408 PROTEIN"/>
    <property type="match status" value="1"/>
</dbReference>
<sequence length="142" mass="15394">MSKMIFVNLPVADLARSIAFYEAVGFVRDDRFCDGTAQMMTWSGNIHIMLLTHEKFASFTPKAIVDAQASAQAFFALSVDSRAEVDAIVERAVAAGGTADPSPVDEMGFMYGRGYEDPDGHMTGINWMDMAAMTAAMQPEPA</sequence>
<evidence type="ECO:0000313" key="2">
    <source>
        <dbReference type="EMBL" id="TZG24685.1"/>
    </source>
</evidence>
<keyword evidence="3" id="KW-1185">Reference proteome</keyword>
<dbReference type="PANTHER" id="PTHR36503">
    <property type="entry name" value="BLR2520 PROTEIN"/>
    <property type="match status" value="1"/>
</dbReference>
<dbReference type="EMBL" id="VTOU01000005">
    <property type="protein sequence ID" value="TZG24685.1"/>
    <property type="molecule type" value="Genomic_DNA"/>
</dbReference>
<gene>
    <name evidence="2" type="ORF">FYJ91_18905</name>
</gene>
<dbReference type="Pfam" id="PF00903">
    <property type="entry name" value="Glyoxalase"/>
    <property type="match status" value="1"/>
</dbReference>
<evidence type="ECO:0000259" key="1">
    <source>
        <dbReference type="PROSITE" id="PS51819"/>
    </source>
</evidence>
<dbReference type="PROSITE" id="PS51819">
    <property type="entry name" value="VOC"/>
    <property type="match status" value="1"/>
</dbReference>
<keyword evidence="2" id="KW-0456">Lyase</keyword>
<dbReference type="InterPro" id="IPR037523">
    <property type="entry name" value="VOC_core"/>
</dbReference>
<dbReference type="InterPro" id="IPR004360">
    <property type="entry name" value="Glyas_Fos-R_dOase_dom"/>
</dbReference>
<proteinExistence type="predicted"/>
<reference evidence="2 3" key="1">
    <citation type="submission" date="2019-08" db="EMBL/GenBank/DDBJ databases">
        <authorList>
            <person name="Wang G."/>
            <person name="Xu Z."/>
        </authorList>
    </citation>
    <scope>NUCLEOTIDE SEQUENCE [LARGE SCALE GENOMIC DNA]</scope>
    <source>
        <strain evidence="2 3">ZX</strain>
    </source>
</reference>
<feature type="domain" description="VOC" evidence="1">
    <location>
        <begin position="3"/>
        <end position="128"/>
    </location>
</feature>
<dbReference type="Gene3D" id="3.10.180.10">
    <property type="entry name" value="2,3-Dihydroxybiphenyl 1,2-Dioxygenase, domain 1"/>
    <property type="match status" value="1"/>
</dbReference>
<comment type="caution">
    <text evidence="2">The sequence shown here is derived from an EMBL/GenBank/DDBJ whole genome shotgun (WGS) entry which is preliminary data.</text>
</comment>
<accession>A0A5D9C440</accession>
<organism evidence="2 3">
    <name type="scientific">Sphingomonas montanisoli</name>
    <dbReference type="NCBI Taxonomy" id="2606412"/>
    <lineage>
        <taxon>Bacteria</taxon>
        <taxon>Pseudomonadati</taxon>
        <taxon>Pseudomonadota</taxon>
        <taxon>Alphaproteobacteria</taxon>
        <taxon>Sphingomonadales</taxon>
        <taxon>Sphingomonadaceae</taxon>
        <taxon>Sphingomonas</taxon>
    </lineage>
</organism>
<protein>
    <submittedName>
        <fullName evidence="2">Lactoylglutathione lyase</fullName>
    </submittedName>
</protein>
<dbReference type="SUPFAM" id="SSF54593">
    <property type="entry name" value="Glyoxalase/Bleomycin resistance protein/Dihydroxybiphenyl dioxygenase"/>
    <property type="match status" value="1"/>
</dbReference>
<dbReference type="AlphaFoldDB" id="A0A5D9C440"/>
<evidence type="ECO:0000313" key="3">
    <source>
        <dbReference type="Proteomes" id="UP000322077"/>
    </source>
</evidence>
<dbReference type="Proteomes" id="UP000322077">
    <property type="component" value="Unassembled WGS sequence"/>
</dbReference>
<dbReference type="InterPro" id="IPR029068">
    <property type="entry name" value="Glyas_Bleomycin-R_OHBP_Dase"/>
</dbReference>
<name>A0A5D9C440_9SPHN</name>
<dbReference type="GO" id="GO:0016829">
    <property type="term" value="F:lyase activity"/>
    <property type="evidence" value="ECO:0007669"/>
    <property type="project" value="UniProtKB-KW"/>
</dbReference>